<dbReference type="OrthoDB" id="9788959at2"/>
<dbReference type="CDD" id="cd00293">
    <property type="entry name" value="USP-like"/>
    <property type="match status" value="2"/>
</dbReference>
<name>A0A5C6XFU8_9DELT</name>
<evidence type="ECO:0000313" key="3">
    <source>
        <dbReference type="EMBL" id="TXD44533.1"/>
    </source>
</evidence>
<proteinExistence type="inferred from homology"/>
<evidence type="ECO:0000313" key="4">
    <source>
        <dbReference type="Proteomes" id="UP000321046"/>
    </source>
</evidence>
<gene>
    <name evidence="3" type="ORF">FRC96_00175</name>
</gene>
<dbReference type="InterPro" id="IPR014729">
    <property type="entry name" value="Rossmann-like_a/b/a_fold"/>
</dbReference>
<organism evidence="3 4">
    <name type="scientific">Lujinxingia vulgaris</name>
    <dbReference type="NCBI Taxonomy" id="2600176"/>
    <lineage>
        <taxon>Bacteria</taxon>
        <taxon>Deltaproteobacteria</taxon>
        <taxon>Bradymonadales</taxon>
        <taxon>Lujinxingiaceae</taxon>
        <taxon>Lujinxingia</taxon>
    </lineage>
</organism>
<accession>A0A5C6XFU8</accession>
<dbReference type="RefSeq" id="WP_146972026.1">
    <property type="nucleotide sequence ID" value="NZ_VOSL01000002.1"/>
</dbReference>
<dbReference type="Pfam" id="PF00582">
    <property type="entry name" value="Usp"/>
    <property type="match status" value="2"/>
</dbReference>
<evidence type="ECO:0000259" key="2">
    <source>
        <dbReference type="Pfam" id="PF00582"/>
    </source>
</evidence>
<dbReference type="PANTHER" id="PTHR46268:SF6">
    <property type="entry name" value="UNIVERSAL STRESS PROTEIN UP12"/>
    <property type="match status" value="1"/>
</dbReference>
<dbReference type="InterPro" id="IPR006015">
    <property type="entry name" value="Universal_stress_UspA"/>
</dbReference>
<dbReference type="Proteomes" id="UP000321046">
    <property type="component" value="Unassembled WGS sequence"/>
</dbReference>
<protein>
    <submittedName>
        <fullName evidence="3">Universal stress protein</fullName>
    </submittedName>
</protein>
<comment type="similarity">
    <text evidence="1">Belongs to the universal stress protein A family.</text>
</comment>
<feature type="domain" description="UspA" evidence="2">
    <location>
        <begin position="2"/>
        <end position="141"/>
    </location>
</feature>
<dbReference type="EMBL" id="VOSL01000002">
    <property type="protein sequence ID" value="TXD44533.1"/>
    <property type="molecule type" value="Genomic_DNA"/>
</dbReference>
<sequence length="302" mass="32845">MKILLATDLSLEAESAARWALDLRDRILTSDRPASLSALYVAPPEHYSVRSGEPLSENPDFNARQTHQVRDWLRTLSPTTDDIDILLEEGNPAAVITDFCQKHHVDWLVLGTSGAGAISRALLGSTAMKLAHRAPCKTVLVQPDHDTLSAAPRLSVAVDFLPGSQAALFSGAHLAHLTGAQLDLVHILHDTPTPTLNTGLVNYLSPQDLDQLTERTRECLIELGVQVKTLYPELTFASHVYAGPTVATLTHHCETQPVDLLILGKKSRSALQDRALGSIASAMARKHPTSLMLVPPEDHLDR</sequence>
<evidence type="ECO:0000256" key="1">
    <source>
        <dbReference type="ARBA" id="ARBA00008791"/>
    </source>
</evidence>
<dbReference type="PRINTS" id="PR01438">
    <property type="entry name" value="UNVRSLSTRESS"/>
</dbReference>
<reference evidence="3 4" key="1">
    <citation type="submission" date="2019-08" db="EMBL/GenBank/DDBJ databases">
        <title>Bradymonadales sp. TMQ2.</title>
        <authorList>
            <person name="Liang Q."/>
        </authorList>
    </citation>
    <scope>NUCLEOTIDE SEQUENCE [LARGE SCALE GENOMIC DNA]</scope>
    <source>
        <strain evidence="3 4">TMQ2</strain>
    </source>
</reference>
<dbReference type="Gene3D" id="3.40.50.620">
    <property type="entry name" value="HUPs"/>
    <property type="match status" value="2"/>
</dbReference>
<dbReference type="SUPFAM" id="SSF52402">
    <property type="entry name" value="Adenine nucleotide alpha hydrolases-like"/>
    <property type="match status" value="2"/>
</dbReference>
<dbReference type="InterPro" id="IPR006016">
    <property type="entry name" value="UspA"/>
</dbReference>
<dbReference type="PANTHER" id="PTHR46268">
    <property type="entry name" value="STRESS RESPONSE PROTEIN NHAX"/>
    <property type="match status" value="1"/>
</dbReference>
<feature type="domain" description="UspA" evidence="2">
    <location>
        <begin position="155"/>
        <end position="295"/>
    </location>
</feature>
<dbReference type="AlphaFoldDB" id="A0A5C6XFU8"/>
<comment type="caution">
    <text evidence="3">The sequence shown here is derived from an EMBL/GenBank/DDBJ whole genome shotgun (WGS) entry which is preliminary data.</text>
</comment>